<feature type="transmembrane region" description="Helical" evidence="7">
    <location>
        <begin position="131"/>
        <end position="153"/>
    </location>
</feature>
<dbReference type="EMBL" id="JACLYU010000009">
    <property type="protein sequence ID" value="MBM6699812.1"/>
    <property type="molecule type" value="Genomic_DNA"/>
</dbReference>
<evidence type="ECO:0000313" key="9">
    <source>
        <dbReference type="EMBL" id="MBM6699812.1"/>
    </source>
</evidence>
<evidence type="ECO:0000313" key="10">
    <source>
        <dbReference type="Proteomes" id="UP000718821"/>
    </source>
</evidence>
<dbReference type="InterPro" id="IPR002656">
    <property type="entry name" value="Acyl_transf_3_dom"/>
</dbReference>
<dbReference type="GO" id="GO:0009246">
    <property type="term" value="P:enterobacterial common antigen biosynthetic process"/>
    <property type="evidence" value="ECO:0007669"/>
    <property type="project" value="TreeGrafter"/>
</dbReference>
<keyword evidence="10" id="KW-1185">Reference proteome</keyword>
<reference evidence="9" key="1">
    <citation type="submission" date="2020-08" db="EMBL/GenBank/DDBJ databases">
        <authorList>
            <person name="Cejkova D."/>
            <person name="Kubasova T."/>
            <person name="Jahodarova E."/>
            <person name="Rychlik I."/>
        </authorList>
    </citation>
    <scope>NUCLEOTIDE SEQUENCE</scope>
    <source>
        <strain evidence="9">An836</strain>
    </source>
</reference>
<dbReference type="AlphaFoldDB" id="A0A939B8D8"/>
<keyword evidence="4 7" id="KW-0812">Transmembrane</keyword>
<keyword evidence="9" id="KW-0808">Transferase</keyword>
<dbReference type="GO" id="GO:0005886">
    <property type="term" value="C:plasma membrane"/>
    <property type="evidence" value="ECO:0007669"/>
    <property type="project" value="UniProtKB-SubCell"/>
</dbReference>
<comment type="subcellular location">
    <subcellularLocation>
        <location evidence="1">Cell membrane</location>
        <topology evidence="1">Multi-pass membrane protein</topology>
    </subcellularLocation>
</comment>
<feature type="transmembrane region" description="Helical" evidence="7">
    <location>
        <begin position="320"/>
        <end position="342"/>
    </location>
</feature>
<protein>
    <submittedName>
        <fullName evidence="9">Acyltransferase</fullName>
    </submittedName>
</protein>
<feature type="transmembrane region" description="Helical" evidence="7">
    <location>
        <begin position="256"/>
        <end position="277"/>
    </location>
</feature>
<keyword evidence="6 7" id="KW-0472">Membrane</keyword>
<evidence type="ECO:0000256" key="6">
    <source>
        <dbReference type="ARBA" id="ARBA00023136"/>
    </source>
</evidence>
<evidence type="ECO:0000256" key="3">
    <source>
        <dbReference type="ARBA" id="ARBA00022475"/>
    </source>
</evidence>
<comment type="caution">
    <text evidence="9">The sequence shown here is derived from an EMBL/GenBank/DDBJ whole genome shotgun (WGS) entry which is preliminary data.</text>
</comment>
<evidence type="ECO:0000256" key="7">
    <source>
        <dbReference type="SAM" id="Phobius"/>
    </source>
</evidence>
<gene>
    <name evidence="9" type="ORF">H7U32_05680</name>
</gene>
<dbReference type="PANTHER" id="PTHR40074">
    <property type="entry name" value="O-ACETYLTRANSFERASE WECH"/>
    <property type="match status" value="1"/>
</dbReference>
<feature type="transmembrane region" description="Helical" evidence="7">
    <location>
        <begin position="183"/>
        <end position="200"/>
    </location>
</feature>
<keyword evidence="3" id="KW-1003">Cell membrane</keyword>
<feature type="transmembrane region" description="Helical" evidence="7">
    <location>
        <begin position="159"/>
        <end position="176"/>
    </location>
</feature>
<dbReference type="PANTHER" id="PTHR40074:SF2">
    <property type="entry name" value="O-ACETYLTRANSFERASE WECH"/>
    <property type="match status" value="1"/>
</dbReference>
<evidence type="ECO:0000256" key="4">
    <source>
        <dbReference type="ARBA" id="ARBA00022692"/>
    </source>
</evidence>
<dbReference type="RefSeq" id="WP_204468845.1">
    <property type="nucleotide sequence ID" value="NZ_JACLYU010000009.1"/>
</dbReference>
<dbReference type="GO" id="GO:0016413">
    <property type="term" value="F:O-acetyltransferase activity"/>
    <property type="evidence" value="ECO:0007669"/>
    <property type="project" value="TreeGrafter"/>
</dbReference>
<comment type="similarity">
    <text evidence="2">Belongs to the acyltransferase 3 family.</text>
</comment>
<feature type="transmembrane region" description="Helical" evidence="7">
    <location>
        <begin position="29"/>
        <end position="47"/>
    </location>
</feature>
<accession>A0A939B8D8</accession>
<evidence type="ECO:0000256" key="5">
    <source>
        <dbReference type="ARBA" id="ARBA00022989"/>
    </source>
</evidence>
<feature type="transmembrane region" description="Helical" evidence="7">
    <location>
        <begin position="232"/>
        <end position="250"/>
    </location>
</feature>
<feature type="transmembrane region" description="Helical" evidence="7">
    <location>
        <begin position="289"/>
        <end position="308"/>
    </location>
</feature>
<dbReference type="Proteomes" id="UP000718821">
    <property type="component" value="Unassembled WGS sequence"/>
</dbReference>
<evidence type="ECO:0000256" key="1">
    <source>
        <dbReference type="ARBA" id="ARBA00004651"/>
    </source>
</evidence>
<feature type="transmembrane region" description="Helical" evidence="7">
    <location>
        <begin position="101"/>
        <end position="119"/>
    </location>
</feature>
<feature type="domain" description="Acyltransferase 3" evidence="8">
    <location>
        <begin position="26"/>
        <end position="340"/>
    </location>
</feature>
<name>A0A939B8D8_9BIFI</name>
<keyword evidence="5 7" id="KW-1133">Transmembrane helix</keyword>
<feature type="transmembrane region" description="Helical" evidence="7">
    <location>
        <begin position="59"/>
        <end position="81"/>
    </location>
</feature>
<evidence type="ECO:0000256" key="2">
    <source>
        <dbReference type="ARBA" id="ARBA00007400"/>
    </source>
</evidence>
<proteinExistence type="inferred from homology"/>
<organism evidence="9 10">
    <name type="scientific">Bifidobacterium pullorum subsp. saeculare</name>
    <dbReference type="NCBI Taxonomy" id="78257"/>
    <lineage>
        <taxon>Bacteria</taxon>
        <taxon>Bacillati</taxon>
        <taxon>Actinomycetota</taxon>
        <taxon>Actinomycetes</taxon>
        <taxon>Bifidobacteriales</taxon>
        <taxon>Bifidobacteriaceae</taxon>
        <taxon>Bifidobacterium</taxon>
    </lineage>
</organism>
<keyword evidence="9" id="KW-0012">Acyltransferase</keyword>
<reference evidence="9" key="2">
    <citation type="journal article" date="2021" name="Sci. Rep.">
        <title>The distribution of antibiotic resistance genes in chicken gut microbiota commensals.</title>
        <authorList>
            <person name="Juricova H."/>
            <person name="Matiasovicova J."/>
            <person name="Kubasova T."/>
            <person name="Cejkova D."/>
            <person name="Rychlik I."/>
        </authorList>
    </citation>
    <scope>NUCLEOTIDE SEQUENCE</scope>
    <source>
        <strain evidence="9">An836</strain>
    </source>
</reference>
<evidence type="ECO:0000259" key="8">
    <source>
        <dbReference type="Pfam" id="PF01757"/>
    </source>
</evidence>
<dbReference type="Pfam" id="PF01757">
    <property type="entry name" value="Acyl_transf_3"/>
    <property type="match status" value="1"/>
</dbReference>
<sequence length="357" mass="40250">MTDQQQPAPAAGTATGQREKKPRLFYLDLVRALAAILIVITHFNNPYLSNRPIFANQPFGIYIGSLGVSLFLIISGAALMYTYGDEPKLDLKRFYHRRFLGIYPMFWLAFIIANAWLFLRAGGHVLSQAQPWTIVFSMLGVDGLVANTALPTFYTLGEWFLGFILLFYVVFPLLRYGVRNHPWITAVIVAALYVLTLIFQPRVFGLPIDLLLTTRLPELVFGMFFIRYIKRVPWMAAIVAIVFLAAQEIHPLLTGLLGVTFVGIAAFLVLVWAAHWLDVRAVRVPVKTVAKYSYPIFLVHHVLIMQIFTVVNPASLSTTGAYLLFAVDFIIIMALSIALYRLERTTITYVRSMIAKA</sequence>